<evidence type="ECO:0000256" key="4">
    <source>
        <dbReference type="ARBA" id="ARBA00022692"/>
    </source>
</evidence>
<keyword evidence="3 9" id="KW-0633">Potassium transport</keyword>
<evidence type="ECO:0000313" key="10">
    <source>
        <dbReference type="EMBL" id="AWH92876.1"/>
    </source>
</evidence>
<keyword evidence="7 9" id="KW-0406">Ion transport</keyword>
<keyword evidence="6 9" id="KW-1133">Transmembrane helix</keyword>
<feature type="transmembrane region" description="Helical" evidence="9">
    <location>
        <begin position="177"/>
        <end position="195"/>
    </location>
</feature>
<evidence type="ECO:0000256" key="6">
    <source>
        <dbReference type="ARBA" id="ARBA00022989"/>
    </source>
</evidence>
<accession>A0A2S1R9A6</accession>
<dbReference type="PIRSF" id="PIRSF001294">
    <property type="entry name" value="K_ATPaseA"/>
    <property type="match status" value="1"/>
</dbReference>
<comment type="subcellular location">
    <subcellularLocation>
        <location evidence="9">Cell membrane</location>
        <topology evidence="9">Multi-pass membrane protein</topology>
    </subcellularLocation>
</comment>
<dbReference type="PANTHER" id="PTHR30607">
    <property type="entry name" value="POTASSIUM-TRANSPORTING ATPASE A CHAIN"/>
    <property type="match status" value="1"/>
</dbReference>
<protein>
    <recommendedName>
        <fullName evidence="9">Potassium-transporting ATPase potassium-binding subunit</fullName>
    </recommendedName>
    <alternativeName>
        <fullName evidence="9">ATP phosphohydrolase [potassium-transporting] A chain</fullName>
    </alternativeName>
    <alternativeName>
        <fullName evidence="9">Potassium-binding and translocating subunit A</fullName>
    </alternativeName>
    <alternativeName>
        <fullName evidence="9">Potassium-translocating ATPase A chain</fullName>
    </alternativeName>
</protein>
<evidence type="ECO:0000313" key="11">
    <source>
        <dbReference type="Proteomes" id="UP000244928"/>
    </source>
</evidence>
<feature type="transmembrane region" description="Helical" evidence="9">
    <location>
        <begin position="465"/>
        <end position="485"/>
    </location>
</feature>
<dbReference type="Proteomes" id="UP000244928">
    <property type="component" value="Chromosome"/>
</dbReference>
<sequence>MTPAVAAGLQIAVLIGLLACLYVPLGDYMAHVFSSDRDLGVERAVYRVLRVDARREQSWRVYALSVLVFSAAGLLALYALQRLQHVLPSAGNDQTAVEPAMAFNTAVSFVTNTNWQAYLPESTMTNLTQMAGLTVQNFLSAAVGMCVAIAVVRGLCRVRSETLGNFWVDLTRAVVRILLPLSMVLAALFLTQGVVQSFSSGTAVTALDGAAQTIAAAPAASQEAIKLLGTNGGGVFGANSAHPFSNPTPASNLLSILALLLLPVALTRTFGTMLAQSGAGTRAHGLTILGVMATLWAGMLALVTWAEYHAMGVAAAAAGGQMEGKEVRLGIPGSTLFAVSTTGTSTGAVNSSHDSYSALGGGALILNMLLGEIAPGGVGTGLYGILVLAVLAVFVGGLLVGRTPEFLGKKIGRREITCASLSLLVMPVLVLTGVAITALLPSALAAQGNGGEPGSPNSAHGLSEYLYAFASAANNNGSAFGGLTVTDHWFQAALGVAMLLGRLLPIVLVLAMAGAFAAQVRSAPGPGTLPTDRPLFAGLLTGVVVLVAALTFLPALVLGPIAEALQ</sequence>
<feature type="transmembrane region" description="Helical" evidence="9">
    <location>
        <begin position="381"/>
        <end position="400"/>
    </location>
</feature>
<dbReference type="InterPro" id="IPR004623">
    <property type="entry name" value="KdpA"/>
</dbReference>
<feature type="transmembrane region" description="Helical" evidence="9">
    <location>
        <begin position="138"/>
        <end position="156"/>
    </location>
</feature>
<evidence type="ECO:0000256" key="3">
    <source>
        <dbReference type="ARBA" id="ARBA00022538"/>
    </source>
</evidence>
<dbReference type="PANTHER" id="PTHR30607:SF2">
    <property type="entry name" value="POTASSIUM-TRANSPORTING ATPASE POTASSIUM-BINDING SUBUNIT"/>
    <property type="match status" value="1"/>
</dbReference>
<proteinExistence type="inferred from homology"/>
<keyword evidence="1 9" id="KW-0813">Transport</keyword>
<feature type="transmembrane region" description="Helical" evidence="9">
    <location>
        <begin position="286"/>
        <end position="306"/>
    </location>
</feature>
<dbReference type="KEGG" id="dlu:A6035_12655"/>
<evidence type="ECO:0000256" key="7">
    <source>
        <dbReference type="ARBA" id="ARBA00023065"/>
    </source>
</evidence>
<dbReference type="HAMAP" id="MF_00275">
    <property type="entry name" value="KdpA"/>
    <property type="match status" value="1"/>
</dbReference>
<keyword evidence="4 9" id="KW-0812">Transmembrane</keyword>
<feature type="transmembrane region" description="Helical" evidence="9">
    <location>
        <begin position="59"/>
        <end position="80"/>
    </location>
</feature>
<feature type="transmembrane region" description="Helical" evidence="9">
    <location>
        <begin position="253"/>
        <end position="274"/>
    </location>
</feature>
<dbReference type="EMBL" id="CP015449">
    <property type="protein sequence ID" value="AWH92876.1"/>
    <property type="molecule type" value="Genomic_DNA"/>
</dbReference>
<name>A0A2S1R9A6_9ACTN</name>
<organism evidence="10 11">
    <name type="scientific">Dietzia lutea</name>
    <dbReference type="NCBI Taxonomy" id="546160"/>
    <lineage>
        <taxon>Bacteria</taxon>
        <taxon>Bacillati</taxon>
        <taxon>Actinomycetota</taxon>
        <taxon>Actinomycetes</taxon>
        <taxon>Mycobacteriales</taxon>
        <taxon>Dietziaceae</taxon>
        <taxon>Dietzia</taxon>
    </lineage>
</organism>
<evidence type="ECO:0000256" key="9">
    <source>
        <dbReference type="HAMAP-Rule" id="MF_00275"/>
    </source>
</evidence>
<dbReference type="GO" id="GO:0005886">
    <property type="term" value="C:plasma membrane"/>
    <property type="evidence" value="ECO:0007669"/>
    <property type="project" value="UniProtKB-SubCell"/>
</dbReference>
<dbReference type="NCBIfam" id="TIGR00680">
    <property type="entry name" value="kdpA"/>
    <property type="match status" value="1"/>
</dbReference>
<keyword evidence="11" id="KW-1185">Reference proteome</keyword>
<feature type="transmembrane region" description="Helical" evidence="9">
    <location>
        <begin position="536"/>
        <end position="558"/>
    </location>
</feature>
<dbReference type="RefSeq" id="WP_108848087.1">
    <property type="nucleotide sequence ID" value="NZ_CP015449.1"/>
</dbReference>
<dbReference type="GO" id="GO:0008556">
    <property type="term" value="F:P-type potassium transmembrane transporter activity"/>
    <property type="evidence" value="ECO:0007669"/>
    <property type="project" value="InterPro"/>
</dbReference>
<comment type="function">
    <text evidence="9">Part of the high-affinity ATP-driven potassium transport (or Kdp) system, which catalyzes the hydrolysis of ATP coupled with the electrogenic transport of potassium into the cytoplasm. This subunit binds the extracellular potassium ions and delivers the ions to the membrane domain of KdpB through an intramembrane tunnel.</text>
</comment>
<evidence type="ECO:0000256" key="8">
    <source>
        <dbReference type="ARBA" id="ARBA00023136"/>
    </source>
</evidence>
<comment type="similarity">
    <text evidence="9">Belongs to the KdpA family.</text>
</comment>
<dbReference type="GO" id="GO:0030955">
    <property type="term" value="F:potassium ion binding"/>
    <property type="evidence" value="ECO:0007669"/>
    <property type="project" value="UniProtKB-UniRule"/>
</dbReference>
<keyword evidence="2 9" id="KW-1003">Cell membrane</keyword>
<keyword evidence="8 9" id="KW-0472">Membrane</keyword>
<feature type="transmembrane region" description="Helical" evidence="9">
    <location>
        <begin position="492"/>
        <end position="516"/>
    </location>
</feature>
<feature type="transmembrane region" description="Helical" evidence="9">
    <location>
        <begin position="421"/>
        <end position="445"/>
    </location>
</feature>
<dbReference type="OrthoDB" id="9763796at2"/>
<keyword evidence="5 9" id="KW-0630">Potassium</keyword>
<evidence type="ECO:0000256" key="1">
    <source>
        <dbReference type="ARBA" id="ARBA00022448"/>
    </source>
</evidence>
<reference evidence="10 11" key="1">
    <citation type="submission" date="2016-04" db="EMBL/GenBank/DDBJ databases">
        <title>Complete genome sequence of Dietzia lutea YIM 80766T, a strain isolated from desert soil in Egypt.</title>
        <authorList>
            <person name="Zhao J."/>
            <person name="Hu B."/>
            <person name="Geng S."/>
            <person name="Nie Y."/>
            <person name="Tang Y."/>
        </authorList>
    </citation>
    <scope>NUCLEOTIDE SEQUENCE [LARGE SCALE GENOMIC DNA]</scope>
    <source>
        <strain evidence="10 11">YIM 80766</strain>
    </source>
</reference>
<dbReference type="Pfam" id="PF03814">
    <property type="entry name" value="KdpA"/>
    <property type="match status" value="1"/>
</dbReference>
<evidence type="ECO:0000256" key="2">
    <source>
        <dbReference type="ARBA" id="ARBA00022475"/>
    </source>
</evidence>
<dbReference type="AlphaFoldDB" id="A0A2S1R9A6"/>
<evidence type="ECO:0000256" key="5">
    <source>
        <dbReference type="ARBA" id="ARBA00022958"/>
    </source>
</evidence>
<gene>
    <name evidence="9" type="primary">kdpA</name>
    <name evidence="10" type="ORF">A6035_12655</name>
</gene>
<comment type="subunit">
    <text evidence="9">The system is composed of three essential subunits: KdpA, KdpB and KdpC.</text>
</comment>
<feature type="transmembrane region" description="Helical" evidence="9">
    <location>
        <begin position="6"/>
        <end position="25"/>
    </location>
</feature>